<keyword evidence="1" id="KW-0472">Membrane</keyword>
<reference evidence="2 3" key="1">
    <citation type="submission" date="2019-07" db="EMBL/GenBank/DDBJ databases">
        <title>Lentzea xizangensis sp. nov., isolated from Qinghai-Tibetan Plateau Soils.</title>
        <authorList>
            <person name="Huang J."/>
        </authorList>
    </citation>
    <scope>NUCLEOTIDE SEQUENCE [LARGE SCALE GENOMIC DNA]</scope>
    <source>
        <strain evidence="2 3">FXJ1.1311</strain>
    </source>
</reference>
<evidence type="ECO:0000256" key="1">
    <source>
        <dbReference type="SAM" id="Phobius"/>
    </source>
</evidence>
<comment type="caution">
    <text evidence="2">The sequence shown here is derived from an EMBL/GenBank/DDBJ whole genome shotgun (WGS) entry which is preliminary data.</text>
</comment>
<accession>A0A563EZ73</accession>
<keyword evidence="1" id="KW-0812">Transmembrane</keyword>
<proteinExistence type="predicted"/>
<organism evidence="2 3">
    <name type="scientific">Lentzea tibetensis</name>
    <dbReference type="NCBI Taxonomy" id="2591470"/>
    <lineage>
        <taxon>Bacteria</taxon>
        <taxon>Bacillati</taxon>
        <taxon>Actinomycetota</taxon>
        <taxon>Actinomycetes</taxon>
        <taxon>Pseudonocardiales</taxon>
        <taxon>Pseudonocardiaceae</taxon>
        <taxon>Lentzea</taxon>
    </lineage>
</organism>
<protein>
    <submittedName>
        <fullName evidence="2">Uncharacterized protein</fullName>
    </submittedName>
</protein>
<gene>
    <name evidence="2" type="ORF">FKR81_07375</name>
</gene>
<name>A0A563EZ73_9PSEU</name>
<keyword evidence="3" id="KW-1185">Reference proteome</keyword>
<sequence length="79" mass="8440">MRRTWVGYRISQKADPATCGNNPPGGCRMTCAQLTLESEVRGTEDAMFGIVLTWVAAVAGLVVLALMALSGVIVDSQQR</sequence>
<keyword evidence="1" id="KW-1133">Transmembrane helix</keyword>
<evidence type="ECO:0000313" key="2">
    <source>
        <dbReference type="EMBL" id="TWP52923.1"/>
    </source>
</evidence>
<dbReference type="AlphaFoldDB" id="A0A563EZ73"/>
<evidence type="ECO:0000313" key="3">
    <source>
        <dbReference type="Proteomes" id="UP000316639"/>
    </source>
</evidence>
<feature type="transmembrane region" description="Helical" evidence="1">
    <location>
        <begin position="46"/>
        <end position="74"/>
    </location>
</feature>
<dbReference type="EMBL" id="VOBR01000004">
    <property type="protein sequence ID" value="TWP52923.1"/>
    <property type="molecule type" value="Genomic_DNA"/>
</dbReference>
<dbReference type="Proteomes" id="UP000316639">
    <property type="component" value="Unassembled WGS sequence"/>
</dbReference>